<keyword evidence="8 10" id="KW-0408">Iron</keyword>
<gene>
    <name evidence="12" type="ORF">EPUS_05106</name>
</gene>
<dbReference type="OMA" id="KMNEQIA"/>
<dbReference type="Gene3D" id="1.10.640.10">
    <property type="entry name" value="Haem peroxidase domain superfamily, animal type"/>
    <property type="match status" value="1"/>
</dbReference>
<evidence type="ECO:0000256" key="9">
    <source>
        <dbReference type="ARBA" id="ARBA00023235"/>
    </source>
</evidence>
<keyword evidence="10" id="KW-0349">Heme</keyword>
<dbReference type="GO" id="GO:0016853">
    <property type="term" value="F:isomerase activity"/>
    <property type="evidence" value="ECO:0007669"/>
    <property type="project" value="UniProtKB-KW"/>
</dbReference>
<dbReference type="GO" id="GO:0004601">
    <property type="term" value="F:peroxidase activity"/>
    <property type="evidence" value="ECO:0007669"/>
    <property type="project" value="UniProtKB-KW"/>
</dbReference>
<dbReference type="GO" id="GO:0020037">
    <property type="term" value="F:heme binding"/>
    <property type="evidence" value="ECO:0007669"/>
    <property type="project" value="InterPro"/>
</dbReference>
<dbReference type="InterPro" id="IPR010255">
    <property type="entry name" value="Haem_peroxidase_sf"/>
</dbReference>
<feature type="compositionally biased region" description="Basic and acidic residues" evidence="11">
    <location>
        <begin position="1042"/>
        <end position="1057"/>
    </location>
</feature>
<dbReference type="InterPro" id="IPR036396">
    <property type="entry name" value="Cyt_P450_sf"/>
</dbReference>
<dbReference type="OrthoDB" id="823504at2759"/>
<dbReference type="Proteomes" id="UP000019373">
    <property type="component" value="Unassembled WGS sequence"/>
</dbReference>
<evidence type="ECO:0000256" key="1">
    <source>
        <dbReference type="ARBA" id="ARBA00000699"/>
    </source>
</evidence>
<dbReference type="GO" id="GO:0004497">
    <property type="term" value="F:monooxygenase activity"/>
    <property type="evidence" value="ECO:0007669"/>
    <property type="project" value="InterPro"/>
</dbReference>
<sequence length="1269" mass="143143">MSPKDFNAKLEIGDSYTSSPKKVRPSLLSNPAAVVREILADCAAVRQKYHFYQLLPLLEDLVKKGEPLDDKKGTTEQLIEILTLLPAESQLRTDLTNTLLDTLWDNLQHPPLSYLGGNVSYQTDQEVEQAKVGKSNTKTSSLDPESVEFVSPVDANIKLVETVPTPPNAVLQYRTPDGSYNNILSPDLGRAGTPYAKSVRTEKKLAGVKPDAGLLFDLLMARGDKPGDFKENKAGVSSMLFYHASIIIHDIFRTNRADTNISDTSSYLDLAPLYGSSLKEQLSIRTMKEGKLKPDTFVEKRLLGQPPGVNAILVLYSRFHNYVAEVLLKINEADRFQLAAGPDQGPVQYAKAIAKQDHDLFNTARLIVNGLYINICLHDYLRAITNTHASASNWTLDPRVEIDKHFDSQGTPRGIGNQVSAEFNLLYRFHSCISKRDEAWTNKFFTEQIFVGKSLEEIYKMSEADLMKGVLQSAQQVPSEPEKREFGGYKRGADGKFKDEDLVSCLKASMDDPAGIFGARQVPKILRVVEILGIVQARKWQVASLNEFRDFFGLKRHQKFTDINSNKDIANILERLYAHPDMVELYPGLMIEDAKPVRSTGCGICPTYSVGRAILSDAITLVRSDRFNTIDYTVSNLTAWGYNEVQQDYETLGGSMFYKLIQRGLPGWFPYNSLNVMQPMYTKEANMRIAKSLKTIQLYTTKDPAPPRPVVVLTKHDDCKAVLEDHKTFVVPWLPAINDLFPGERDFSWYMLSGDGAQNFANRQMSEKIFYGAMPSLLPTVKRFVNQWGRDWISKEGFKMAEGLYEIDILRDVVIPLNARLLADLFYFDLRTDDENPQGSLSHADLYKHLLNIRVWGANNNDPAQAWNRRRWAQQSAKVIIDTTRPLVQEVANGKDTGGMFTFLSSFVWPNGSHGSNIKEGSLRSLGRKLVQAYLANGTSVEKTIDNLWLNGFGAVGTLVTAFAECMEFFLQPKNVHIWSEVQSMAERDDDQGIRDYFQEAQRLTTRGRNMRIATKSKRIGEKSIAPGSAVVLMLGEAGRDASHVSNPHEFRSDRRSQSATSRPMQPFSDGIHHCFGREIAITFVCEMIKLVAGLKDLRPAPGLSGQIKAIQLGTEKCFLNNTWSYLTFDPTKATRFSLAFRQRAGLSEAEKSRCTEILKKAGKYNILLPRNTARRTLKAMSPIIFDLNCETRYGVFQQYLHRNLLWYVSDNKLERIEYREPEVSSWSRMAYTGGVQFMKITFDGGVWIEDLRFDDERCGVESIKVSDW</sequence>
<accession>U1HNZ2</accession>
<dbReference type="CDD" id="cd09817">
    <property type="entry name" value="linoleate_diol_synthase_like"/>
    <property type="match status" value="1"/>
</dbReference>
<proteinExistence type="predicted"/>
<dbReference type="PROSITE" id="PS50292">
    <property type="entry name" value="PEROXIDASE_3"/>
    <property type="match status" value="1"/>
</dbReference>
<dbReference type="GO" id="GO:0005506">
    <property type="term" value="F:iron ion binding"/>
    <property type="evidence" value="ECO:0007669"/>
    <property type="project" value="InterPro"/>
</dbReference>
<dbReference type="EC" id="1.13.11.60" evidence="3"/>
<dbReference type="PROSITE" id="PS00086">
    <property type="entry name" value="CYTOCHROME_P450"/>
    <property type="match status" value="1"/>
</dbReference>
<dbReference type="Gene3D" id="1.10.630.10">
    <property type="entry name" value="Cytochrome P450"/>
    <property type="match status" value="1"/>
</dbReference>
<keyword evidence="5 10" id="KW-0479">Metal-binding</keyword>
<evidence type="ECO:0000256" key="10">
    <source>
        <dbReference type="PIRSR" id="PIRSR619791-2"/>
    </source>
</evidence>
<dbReference type="SUPFAM" id="SSF48264">
    <property type="entry name" value="Cytochrome P450"/>
    <property type="match status" value="1"/>
</dbReference>
<dbReference type="GO" id="GO:0052878">
    <property type="term" value="F:linoleate 8R-lipoxygenase activity"/>
    <property type="evidence" value="ECO:0007669"/>
    <property type="project" value="UniProtKB-EC"/>
</dbReference>
<dbReference type="Pfam" id="PF03098">
    <property type="entry name" value="An_peroxidase"/>
    <property type="match status" value="2"/>
</dbReference>
<dbReference type="InterPro" id="IPR019791">
    <property type="entry name" value="Haem_peroxidase_animal"/>
</dbReference>
<dbReference type="PANTHER" id="PTHR11903">
    <property type="entry name" value="PROSTAGLANDIN G/H SYNTHASE"/>
    <property type="match status" value="1"/>
</dbReference>
<dbReference type="InterPro" id="IPR001128">
    <property type="entry name" value="Cyt_P450"/>
</dbReference>
<dbReference type="EMBL" id="KE721293">
    <property type="protein sequence ID" value="ERF70754.1"/>
    <property type="molecule type" value="Genomic_DNA"/>
</dbReference>
<dbReference type="SUPFAM" id="SSF48113">
    <property type="entry name" value="Heme-dependent peroxidases"/>
    <property type="match status" value="1"/>
</dbReference>
<comment type="catalytic activity">
    <reaction evidence="1">
        <text>(9Z,12Z)-octadecadienoate + O2 = (8R,9Z,12Z)-8-hydroperoxyoctadeca-9,12-dienoate</text>
        <dbReference type="Rhea" id="RHEA:25395"/>
        <dbReference type="ChEBI" id="CHEBI:15379"/>
        <dbReference type="ChEBI" id="CHEBI:30245"/>
        <dbReference type="ChEBI" id="CHEBI:58659"/>
        <dbReference type="EC" id="1.13.11.60"/>
    </reaction>
</comment>
<keyword evidence="9" id="KW-0413">Isomerase</keyword>
<dbReference type="RefSeq" id="XP_007803620.1">
    <property type="nucleotide sequence ID" value="XM_007805429.1"/>
</dbReference>
<evidence type="ECO:0000256" key="5">
    <source>
        <dbReference type="ARBA" id="ARBA00022723"/>
    </source>
</evidence>
<dbReference type="GO" id="GO:0006631">
    <property type="term" value="P:fatty acid metabolic process"/>
    <property type="evidence" value="ECO:0007669"/>
    <property type="project" value="UniProtKB-ARBA"/>
</dbReference>
<evidence type="ECO:0000256" key="11">
    <source>
        <dbReference type="SAM" id="MobiDB-lite"/>
    </source>
</evidence>
<reference evidence="13" key="1">
    <citation type="journal article" date="2014" name="BMC Genomics">
        <title>Genome characteristics reveal the impact of lichenization on lichen-forming fungus Endocarpon pusillum Hedwig (Verrucariales, Ascomycota).</title>
        <authorList>
            <person name="Wang Y.-Y."/>
            <person name="Liu B."/>
            <person name="Zhang X.-Y."/>
            <person name="Zhou Q.-M."/>
            <person name="Zhang T."/>
            <person name="Li H."/>
            <person name="Yu Y.-F."/>
            <person name="Zhang X.-L."/>
            <person name="Hao X.-Y."/>
            <person name="Wang M."/>
            <person name="Wang L."/>
            <person name="Wei J.-C."/>
        </authorList>
    </citation>
    <scope>NUCLEOTIDE SEQUENCE [LARGE SCALE GENOMIC DNA]</scope>
    <source>
        <strain evidence="13">Z07020 / HMAS-L-300199</strain>
    </source>
</reference>
<dbReference type="Pfam" id="PF00067">
    <property type="entry name" value="p450"/>
    <property type="match status" value="1"/>
</dbReference>
<dbReference type="CDD" id="cd20612">
    <property type="entry name" value="CYP_LDS-like_C"/>
    <property type="match status" value="1"/>
</dbReference>
<evidence type="ECO:0000256" key="7">
    <source>
        <dbReference type="ARBA" id="ARBA00023002"/>
    </source>
</evidence>
<feature type="region of interest" description="Disordered" evidence="11">
    <location>
        <begin position="1042"/>
        <end position="1066"/>
    </location>
</feature>
<evidence type="ECO:0000313" key="12">
    <source>
        <dbReference type="EMBL" id="ERF70754.1"/>
    </source>
</evidence>
<dbReference type="HOGENOM" id="CLU_002329_1_0_1"/>
<keyword evidence="13" id="KW-1185">Reference proteome</keyword>
<feature type="binding site" description="axial binding residue" evidence="10">
    <location>
        <position position="430"/>
    </location>
    <ligand>
        <name>heme b</name>
        <dbReference type="ChEBI" id="CHEBI:60344"/>
    </ligand>
    <ligandPart>
        <name>Fe</name>
        <dbReference type="ChEBI" id="CHEBI:18248"/>
    </ligandPart>
</feature>
<dbReference type="AlphaFoldDB" id="U1HNZ2"/>
<dbReference type="GO" id="GO:0006979">
    <property type="term" value="P:response to oxidative stress"/>
    <property type="evidence" value="ECO:0007669"/>
    <property type="project" value="InterPro"/>
</dbReference>
<dbReference type="InterPro" id="IPR017972">
    <property type="entry name" value="Cyt_P450_CS"/>
</dbReference>
<dbReference type="eggNOG" id="KOG2408">
    <property type="taxonomic scope" value="Eukaryota"/>
</dbReference>
<dbReference type="InterPro" id="IPR037120">
    <property type="entry name" value="Haem_peroxidase_sf_animal"/>
</dbReference>
<dbReference type="GO" id="GO:0016705">
    <property type="term" value="F:oxidoreductase activity, acting on paired donors, with incorporation or reduction of molecular oxygen"/>
    <property type="evidence" value="ECO:0007669"/>
    <property type="project" value="InterPro"/>
</dbReference>
<dbReference type="PANTHER" id="PTHR11903:SF13">
    <property type="entry name" value="LINOLEATE 10R-LIPOXYGENASE"/>
    <property type="match status" value="1"/>
</dbReference>
<keyword evidence="6" id="KW-0223">Dioxygenase</keyword>
<comment type="subunit">
    <text evidence="2">Homotetramer.</text>
</comment>
<protein>
    <recommendedName>
        <fullName evidence="3">linoleate 8R-lipoxygenase</fullName>
        <ecNumber evidence="3">1.13.11.60</ecNumber>
    </recommendedName>
</protein>
<evidence type="ECO:0000256" key="4">
    <source>
        <dbReference type="ARBA" id="ARBA00022559"/>
    </source>
</evidence>
<keyword evidence="7" id="KW-0560">Oxidoreductase</keyword>
<evidence type="ECO:0000313" key="13">
    <source>
        <dbReference type="Proteomes" id="UP000019373"/>
    </source>
</evidence>
<organism evidence="12 13">
    <name type="scientific">Endocarpon pusillum (strain Z07020 / HMAS-L-300199)</name>
    <name type="common">Lichen-forming fungus</name>
    <dbReference type="NCBI Taxonomy" id="1263415"/>
    <lineage>
        <taxon>Eukaryota</taxon>
        <taxon>Fungi</taxon>
        <taxon>Dikarya</taxon>
        <taxon>Ascomycota</taxon>
        <taxon>Pezizomycotina</taxon>
        <taxon>Eurotiomycetes</taxon>
        <taxon>Chaetothyriomycetidae</taxon>
        <taxon>Verrucariales</taxon>
        <taxon>Verrucariaceae</taxon>
        <taxon>Endocarpon</taxon>
    </lineage>
</organism>
<evidence type="ECO:0000256" key="2">
    <source>
        <dbReference type="ARBA" id="ARBA00011881"/>
    </source>
</evidence>
<dbReference type="InterPro" id="IPR050783">
    <property type="entry name" value="Oxylipin_biosynth_metab"/>
</dbReference>
<dbReference type="InterPro" id="IPR034812">
    <property type="entry name" value="Ppo-like_N"/>
</dbReference>
<evidence type="ECO:0000256" key="8">
    <source>
        <dbReference type="ARBA" id="ARBA00023004"/>
    </source>
</evidence>
<evidence type="ECO:0000256" key="3">
    <source>
        <dbReference type="ARBA" id="ARBA00013239"/>
    </source>
</evidence>
<keyword evidence="4" id="KW-0575">Peroxidase</keyword>
<evidence type="ECO:0000256" key="6">
    <source>
        <dbReference type="ARBA" id="ARBA00022964"/>
    </source>
</evidence>
<name>U1HNZ2_ENDPU</name>
<dbReference type="GeneID" id="19240059"/>